<dbReference type="AlphaFoldDB" id="X1TPF9"/>
<comment type="caution">
    <text evidence="2">The sequence shown here is derived from an EMBL/GenBank/DDBJ whole genome shotgun (WGS) entry which is preliminary data.</text>
</comment>
<sequence length="252" mass="26820">CVEKPDLLLKHASSLIQKGCKIAAIKAGGSEAGRRAATSHTGALASSDMAVDALFRKAGIVRCFSREELTTVASVFKHKELKGKNVAIITHAGGPAVMLTDVLSNGGLEIPEISGPKADKLLEKLYPGSSVSNPIDFLATGTAGQLGAIIDACEHDFGFIDAMVVIFGSPGLFPVFDVYELLDKKMQTCKKPIYPVLPSVINVKEEIEAFLAKGRINFPDEVVLGEALVKVFHAPAPAKPGDELKDINREQI</sequence>
<feature type="non-terminal residue" evidence="2">
    <location>
        <position position="252"/>
    </location>
</feature>
<name>X1TPF9_9ZZZZ</name>
<protein>
    <recommendedName>
        <fullName evidence="1">Succinyl-CoA synthetase-like flavodoxin domain-containing protein</fullName>
    </recommendedName>
</protein>
<evidence type="ECO:0000313" key="2">
    <source>
        <dbReference type="EMBL" id="GAJ07139.1"/>
    </source>
</evidence>
<dbReference type="EMBL" id="BARW01029223">
    <property type="protein sequence ID" value="GAJ07139.1"/>
    <property type="molecule type" value="Genomic_DNA"/>
</dbReference>
<dbReference type="SUPFAM" id="SSF52210">
    <property type="entry name" value="Succinyl-CoA synthetase domains"/>
    <property type="match status" value="2"/>
</dbReference>
<gene>
    <name evidence="2" type="ORF">S12H4_47015</name>
</gene>
<dbReference type="Pfam" id="PF13607">
    <property type="entry name" value="Succ_CoA_lig"/>
    <property type="match status" value="1"/>
</dbReference>
<proteinExistence type="predicted"/>
<dbReference type="PANTHER" id="PTHR42793">
    <property type="entry name" value="COA BINDING DOMAIN CONTAINING PROTEIN"/>
    <property type="match status" value="1"/>
</dbReference>
<dbReference type="Gene3D" id="3.40.50.261">
    <property type="entry name" value="Succinyl-CoA synthetase domains"/>
    <property type="match status" value="2"/>
</dbReference>
<accession>X1TPF9</accession>
<reference evidence="2" key="1">
    <citation type="journal article" date="2014" name="Front. Microbiol.">
        <title>High frequency of phylogenetically diverse reductive dehalogenase-homologous genes in deep subseafloor sedimentary metagenomes.</title>
        <authorList>
            <person name="Kawai M."/>
            <person name="Futagami T."/>
            <person name="Toyoda A."/>
            <person name="Takaki Y."/>
            <person name="Nishi S."/>
            <person name="Hori S."/>
            <person name="Arai W."/>
            <person name="Tsubouchi T."/>
            <person name="Morono Y."/>
            <person name="Uchiyama I."/>
            <person name="Ito T."/>
            <person name="Fujiyama A."/>
            <person name="Inagaki F."/>
            <person name="Takami H."/>
        </authorList>
    </citation>
    <scope>NUCLEOTIDE SEQUENCE</scope>
    <source>
        <strain evidence="2">Expedition CK06-06</strain>
    </source>
</reference>
<feature type="domain" description="Succinyl-CoA synthetase-like flavodoxin" evidence="1">
    <location>
        <begin position="5"/>
        <end position="76"/>
    </location>
</feature>
<evidence type="ECO:0000259" key="1">
    <source>
        <dbReference type="Pfam" id="PF13607"/>
    </source>
</evidence>
<dbReference type="InterPro" id="IPR032875">
    <property type="entry name" value="Succ_CoA_lig_flav_dom"/>
</dbReference>
<dbReference type="InterPro" id="IPR016102">
    <property type="entry name" value="Succinyl-CoA_synth-like"/>
</dbReference>
<dbReference type="PANTHER" id="PTHR42793:SF1">
    <property type="entry name" value="PEPTIDYL-LYSINE N-ACETYLTRANSFERASE PATZ"/>
    <property type="match status" value="1"/>
</dbReference>
<feature type="non-terminal residue" evidence="2">
    <location>
        <position position="1"/>
    </location>
</feature>
<organism evidence="2">
    <name type="scientific">marine sediment metagenome</name>
    <dbReference type="NCBI Taxonomy" id="412755"/>
    <lineage>
        <taxon>unclassified sequences</taxon>
        <taxon>metagenomes</taxon>
        <taxon>ecological metagenomes</taxon>
    </lineage>
</organism>